<accession>A0A6H2BUR7</accession>
<dbReference type="Gene3D" id="3.90.1570.30">
    <property type="match status" value="1"/>
</dbReference>
<gene>
    <name evidence="1" type="ORF">HGD76_08850</name>
</gene>
<dbReference type="EMBL" id="CP051206">
    <property type="protein sequence ID" value="QJB42841.1"/>
    <property type="molecule type" value="Genomic_DNA"/>
</dbReference>
<organism evidence="1 2">
    <name type="scientific">Dolichospermum flos-aquae CCAP 1403/13F</name>
    <dbReference type="NCBI Taxonomy" id="315271"/>
    <lineage>
        <taxon>Bacteria</taxon>
        <taxon>Bacillati</taxon>
        <taxon>Cyanobacteriota</taxon>
        <taxon>Cyanophyceae</taxon>
        <taxon>Nostocales</taxon>
        <taxon>Aphanizomenonaceae</taxon>
        <taxon>Dolichospermum</taxon>
    </lineage>
</organism>
<reference evidence="1 2" key="2">
    <citation type="submission" date="2020-04" db="EMBL/GenBank/DDBJ databases">
        <authorList>
            <person name="Fomenkov A."/>
            <person name="Anton B.P."/>
            <person name="Roberts R.J."/>
        </authorList>
    </citation>
    <scope>NUCLEOTIDE SEQUENCE [LARGE SCALE GENOMIC DNA]</scope>
    <source>
        <strain evidence="1 2">CCAP 1403/13f</strain>
    </source>
</reference>
<reference evidence="1 2" key="1">
    <citation type="submission" date="2020-04" db="EMBL/GenBank/DDBJ databases">
        <title>Genome-Wide Identification of 5-Methylcytosine Sites in Bacterial Genomes By High-Throughput Sequencing of MspJI Restriction Fragments.</title>
        <authorList>
            <person name="Wu V."/>
        </authorList>
    </citation>
    <scope>NUCLEOTIDE SEQUENCE [LARGE SCALE GENOMIC DNA]</scope>
    <source>
        <strain evidence="1 2">CCAP 1403/13f</strain>
    </source>
</reference>
<dbReference type="Proteomes" id="UP000502433">
    <property type="component" value="Chromosome"/>
</dbReference>
<sequence length="95" mass="10798">MLNIDSTSNKGQLAAMLFLSRCLRLLTHLSTVAGDYVLYYKPGVPLAVIEAKYNNHFVSVGMPLGDRLTASSHESLITEVSTWRLNHRPRQIRRW</sequence>
<protein>
    <submittedName>
        <fullName evidence="1">Uncharacterized protein</fullName>
    </submittedName>
</protein>
<dbReference type="AlphaFoldDB" id="A0A6H2BUR7"/>
<evidence type="ECO:0000313" key="1">
    <source>
        <dbReference type="EMBL" id="QJB42841.1"/>
    </source>
</evidence>
<proteinExistence type="predicted"/>
<dbReference type="RefSeq" id="WP_168694543.1">
    <property type="nucleotide sequence ID" value="NZ_CP051206.1"/>
</dbReference>
<evidence type="ECO:0000313" key="2">
    <source>
        <dbReference type="Proteomes" id="UP000502433"/>
    </source>
</evidence>
<name>A0A6H2BUR7_DOLFA</name>
<dbReference type="KEGG" id="dfs:HGD76_08850"/>